<dbReference type="Gene3D" id="2.115.10.10">
    <property type="entry name" value="Tachylectin 2"/>
    <property type="match status" value="1"/>
</dbReference>
<dbReference type="Proteomes" id="UP000292855">
    <property type="component" value="Unassembled WGS sequence"/>
</dbReference>
<evidence type="ECO:0000259" key="1">
    <source>
        <dbReference type="Pfam" id="PF08522"/>
    </source>
</evidence>
<dbReference type="EMBL" id="SGIT01000001">
    <property type="protein sequence ID" value="RZF62044.1"/>
    <property type="molecule type" value="Genomic_DNA"/>
</dbReference>
<reference evidence="2 3" key="1">
    <citation type="submission" date="2019-02" db="EMBL/GenBank/DDBJ databases">
        <authorList>
            <person name="Li Y."/>
        </authorList>
    </citation>
    <scope>NUCLEOTIDE SEQUENCE [LARGE SCALE GENOMIC DNA]</scope>
    <source>
        <strain evidence="2 3">30C10-4-7</strain>
    </source>
</reference>
<protein>
    <submittedName>
        <fullName evidence="2">DUF1735 domain-containing protein</fullName>
    </submittedName>
</protein>
<dbReference type="AlphaFoldDB" id="A0A4Q6XXB0"/>
<dbReference type="RefSeq" id="WP_130140274.1">
    <property type="nucleotide sequence ID" value="NZ_SGIT01000001.1"/>
</dbReference>
<dbReference type="PROSITE" id="PS51257">
    <property type="entry name" value="PROKAR_LIPOPROTEIN"/>
    <property type="match status" value="1"/>
</dbReference>
<dbReference type="Gene3D" id="2.60.40.1740">
    <property type="entry name" value="hypothetical protein (bacova_03559)"/>
    <property type="match status" value="1"/>
</dbReference>
<gene>
    <name evidence="2" type="ORF">EWE74_04305</name>
</gene>
<organism evidence="2 3">
    <name type="scientific">Sphingobacterium corticibacterium</name>
    <dbReference type="NCBI Taxonomy" id="2484746"/>
    <lineage>
        <taxon>Bacteria</taxon>
        <taxon>Pseudomonadati</taxon>
        <taxon>Bacteroidota</taxon>
        <taxon>Sphingobacteriia</taxon>
        <taxon>Sphingobacteriales</taxon>
        <taxon>Sphingobacteriaceae</taxon>
        <taxon>Sphingobacterium</taxon>
    </lineage>
</organism>
<keyword evidence="3" id="KW-1185">Reference proteome</keyword>
<dbReference type="Pfam" id="PF08522">
    <property type="entry name" value="BT_3987-like_N"/>
    <property type="match status" value="1"/>
</dbReference>
<dbReference type="OrthoDB" id="1434826at2"/>
<comment type="caution">
    <text evidence="2">The sequence shown here is derived from an EMBL/GenBank/DDBJ whole genome shotgun (WGS) entry which is preliminary data.</text>
</comment>
<sequence length="398" mass="44055">MKILFIRYLPVVLMLFGACSEVIVYEPDAEEIALYNKVYMPRANQQVTNTALSLGGEAKTFVYSAYLGGSSDAPSDIAVTFAARPEKVEEFNTANGTNYKLLPADSYTLEVPDAVIKAGNRKTGNHTLTVTPGNSLAMFENYILPIGITQAGTKVNEQLATTYYTFSVSYARGKVPRELVLSMGTNWGNIICNGVRGSLIIRNTALDILVYTPDDEGKFTNPPRTVGVFWDASESFYYVNENSVVVRNVPPYAGLFSFGVTQDYGLPQANPFWLGDAWNQYVIIPFGEYFLTVDNSGVLRRQPVLSNVNAAKTEVGSGFNIYKQVLTYQNSLLALEPNGNLWLYSMSELAVPGARRRVGEGWDMYEKIIVSGDDILALDSNGDVYRYNFNPLGYYPVK</sequence>
<accession>A0A4Q6XXB0</accession>
<dbReference type="InterPro" id="IPR013728">
    <property type="entry name" value="BT_3987-like_N"/>
</dbReference>
<evidence type="ECO:0000313" key="2">
    <source>
        <dbReference type="EMBL" id="RZF62044.1"/>
    </source>
</evidence>
<feature type="domain" description="BT-3987-like N-terminal" evidence="1">
    <location>
        <begin position="36"/>
        <end position="152"/>
    </location>
</feature>
<evidence type="ECO:0000313" key="3">
    <source>
        <dbReference type="Proteomes" id="UP000292855"/>
    </source>
</evidence>
<name>A0A4Q6XXB0_9SPHI</name>
<proteinExistence type="predicted"/>